<feature type="transmembrane region" description="Helical" evidence="12">
    <location>
        <begin position="153"/>
        <end position="175"/>
    </location>
</feature>
<evidence type="ECO:0000256" key="3">
    <source>
        <dbReference type="ARBA" id="ARBA00007931"/>
    </source>
</evidence>
<dbReference type="PANTHER" id="PTHR39188:SF3">
    <property type="entry name" value="STAGE IV SPORULATION PROTEIN FB"/>
    <property type="match status" value="1"/>
</dbReference>
<reference evidence="14" key="1">
    <citation type="submission" date="2015-09" db="EMBL/GenBank/DDBJ databases">
        <authorList>
            <consortium name="Pathogen Informatics"/>
        </authorList>
    </citation>
    <scope>NUCLEOTIDE SEQUENCE</scope>
    <source>
        <strain evidence="14">2789STDY5834896</strain>
    </source>
</reference>
<keyword evidence="9 12" id="KW-1133">Transmembrane helix</keyword>
<evidence type="ECO:0000256" key="1">
    <source>
        <dbReference type="ARBA" id="ARBA00001947"/>
    </source>
</evidence>
<dbReference type="InterPro" id="IPR008915">
    <property type="entry name" value="Peptidase_M50"/>
</dbReference>
<protein>
    <submittedName>
        <fullName evidence="14">Zn-dependent proteases</fullName>
    </submittedName>
</protein>
<keyword evidence="4 14" id="KW-0645">Protease</keyword>
<evidence type="ECO:0000256" key="8">
    <source>
        <dbReference type="ARBA" id="ARBA00022833"/>
    </source>
</evidence>
<keyword evidence="8" id="KW-0862">Zinc</keyword>
<proteinExistence type="inferred from homology"/>
<evidence type="ECO:0000256" key="5">
    <source>
        <dbReference type="ARBA" id="ARBA00022692"/>
    </source>
</evidence>
<evidence type="ECO:0000256" key="12">
    <source>
        <dbReference type="SAM" id="Phobius"/>
    </source>
</evidence>
<feature type="transmembrane region" description="Helical" evidence="12">
    <location>
        <begin position="84"/>
        <end position="105"/>
    </location>
</feature>
<evidence type="ECO:0000259" key="13">
    <source>
        <dbReference type="Pfam" id="PF02163"/>
    </source>
</evidence>
<feature type="domain" description="Peptidase M50" evidence="13">
    <location>
        <begin position="111"/>
        <end position="166"/>
    </location>
</feature>
<evidence type="ECO:0000256" key="10">
    <source>
        <dbReference type="ARBA" id="ARBA00023049"/>
    </source>
</evidence>
<feature type="transmembrane region" description="Helical" evidence="12">
    <location>
        <begin position="7"/>
        <end position="26"/>
    </location>
</feature>
<organism evidence="14">
    <name type="scientific">uncultured Anaerotruncus sp</name>
    <dbReference type="NCBI Taxonomy" id="905011"/>
    <lineage>
        <taxon>Bacteria</taxon>
        <taxon>Bacillati</taxon>
        <taxon>Bacillota</taxon>
        <taxon>Clostridia</taxon>
        <taxon>Eubacteriales</taxon>
        <taxon>Oscillospiraceae</taxon>
        <taxon>Anaerotruncus</taxon>
        <taxon>environmental samples</taxon>
    </lineage>
</organism>
<feature type="transmembrane region" description="Helical" evidence="12">
    <location>
        <begin position="111"/>
        <end position="132"/>
    </location>
</feature>
<sequence>MRFALKGTEIAVSPLYLFLLLCISVFDYTGIVRTALVASLLHEAGHLAVLLLQRQKIYGLYFSPAGIRLDRGGDYLPGLRDIPVFLAGPAVNLLCGLAALAALQQRFQVDVLIFCLVHLLLGGFNLLPVSVLDGGQVLYLLLWRAFGRRRADVASALLSYAVLGLLCLAGAWLLLHTGGNPTLLIAGLYLLWAQRRQGSG</sequence>
<evidence type="ECO:0000256" key="7">
    <source>
        <dbReference type="ARBA" id="ARBA00022801"/>
    </source>
</evidence>
<dbReference type="AlphaFoldDB" id="A0A1C6GIU3"/>
<keyword evidence="5 12" id="KW-0812">Transmembrane</keyword>
<name>A0A1C6GIU3_9FIRM</name>
<keyword evidence="11 12" id="KW-0472">Membrane</keyword>
<evidence type="ECO:0000313" key="14">
    <source>
        <dbReference type="EMBL" id="SCJ45077.1"/>
    </source>
</evidence>
<comment type="similarity">
    <text evidence="3">Belongs to the peptidase M50B family.</text>
</comment>
<dbReference type="PANTHER" id="PTHR39188">
    <property type="entry name" value="MEMBRANE-ASSOCIATED ZINC METALLOPROTEASE M50B"/>
    <property type="match status" value="1"/>
</dbReference>
<evidence type="ECO:0000256" key="6">
    <source>
        <dbReference type="ARBA" id="ARBA00022723"/>
    </source>
</evidence>
<evidence type="ECO:0000256" key="4">
    <source>
        <dbReference type="ARBA" id="ARBA00022670"/>
    </source>
</evidence>
<dbReference type="Pfam" id="PF02163">
    <property type="entry name" value="Peptidase_M50"/>
    <property type="match status" value="1"/>
</dbReference>
<evidence type="ECO:0000256" key="11">
    <source>
        <dbReference type="ARBA" id="ARBA00023136"/>
    </source>
</evidence>
<accession>A0A1C6GIU3</accession>
<keyword evidence="10" id="KW-0482">Metalloprotease</keyword>
<keyword evidence="7" id="KW-0378">Hydrolase</keyword>
<dbReference type="GO" id="GO:0006508">
    <property type="term" value="P:proteolysis"/>
    <property type="evidence" value="ECO:0007669"/>
    <property type="project" value="UniProtKB-KW"/>
</dbReference>
<dbReference type="EMBL" id="FMHG01000001">
    <property type="protein sequence ID" value="SCJ45077.1"/>
    <property type="molecule type" value="Genomic_DNA"/>
</dbReference>
<dbReference type="GO" id="GO:0008237">
    <property type="term" value="F:metallopeptidase activity"/>
    <property type="evidence" value="ECO:0007669"/>
    <property type="project" value="UniProtKB-KW"/>
</dbReference>
<comment type="subcellular location">
    <subcellularLocation>
        <location evidence="2">Membrane</location>
        <topology evidence="2">Multi-pass membrane protein</topology>
    </subcellularLocation>
</comment>
<dbReference type="GO" id="GO:0016020">
    <property type="term" value="C:membrane"/>
    <property type="evidence" value="ECO:0007669"/>
    <property type="project" value="UniProtKB-SubCell"/>
</dbReference>
<gene>
    <name evidence="14" type="ORF">SAMEA3545359_00404</name>
</gene>
<dbReference type="GO" id="GO:0046872">
    <property type="term" value="F:metal ion binding"/>
    <property type="evidence" value="ECO:0007669"/>
    <property type="project" value="UniProtKB-KW"/>
</dbReference>
<keyword evidence="6" id="KW-0479">Metal-binding</keyword>
<comment type="cofactor">
    <cofactor evidence="1">
        <name>Zn(2+)</name>
        <dbReference type="ChEBI" id="CHEBI:29105"/>
    </cofactor>
</comment>
<evidence type="ECO:0000256" key="9">
    <source>
        <dbReference type="ARBA" id="ARBA00022989"/>
    </source>
</evidence>
<evidence type="ECO:0000256" key="2">
    <source>
        <dbReference type="ARBA" id="ARBA00004141"/>
    </source>
</evidence>